<protein>
    <submittedName>
        <fullName evidence="1">Uncharacterized protein</fullName>
    </submittedName>
</protein>
<name>N1Q0C7_DOTSN</name>
<reference evidence="1 2" key="2">
    <citation type="journal article" date="2012" name="PLoS Pathog.">
        <title>Diverse lifestyles and strategies of plant pathogenesis encoded in the genomes of eighteen Dothideomycetes fungi.</title>
        <authorList>
            <person name="Ohm R.A."/>
            <person name="Feau N."/>
            <person name="Henrissat B."/>
            <person name="Schoch C.L."/>
            <person name="Horwitz B.A."/>
            <person name="Barry K.W."/>
            <person name="Condon B.J."/>
            <person name="Copeland A.C."/>
            <person name="Dhillon B."/>
            <person name="Glaser F."/>
            <person name="Hesse C.N."/>
            <person name="Kosti I."/>
            <person name="LaButti K."/>
            <person name="Lindquist E.A."/>
            <person name="Lucas S."/>
            <person name="Salamov A.A."/>
            <person name="Bradshaw R.E."/>
            <person name="Ciuffetti L."/>
            <person name="Hamelin R.C."/>
            <person name="Kema G.H.J."/>
            <person name="Lawrence C."/>
            <person name="Scott J.A."/>
            <person name="Spatafora J.W."/>
            <person name="Turgeon B.G."/>
            <person name="de Wit P.J.G.M."/>
            <person name="Zhong S."/>
            <person name="Goodwin S.B."/>
            <person name="Grigoriev I.V."/>
        </authorList>
    </citation>
    <scope>NUCLEOTIDE SEQUENCE [LARGE SCALE GENOMIC DNA]</scope>
    <source>
        <strain evidence="2">NZE10 / CBS 128990</strain>
    </source>
</reference>
<dbReference type="EMBL" id="KB446536">
    <property type="protein sequence ID" value="EME48090.1"/>
    <property type="molecule type" value="Genomic_DNA"/>
</dbReference>
<dbReference type="AlphaFoldDB" id="N1Q0C7"/>
<gene>
    <name evidence="1" type="ORF">DOTSEDRAFT_69882</name>
</gene>
<sequence length="72" mass="7534">MFPSRAKLVSGHDFTGRHCTPVSQQQQLLVAKSWAECAGGCCSSCLLQPTVASGSDPGTGFVQQISGLRDPP</sequence>
<keyword evidence="2" id="KW-1185">Reference proteome</keyword>
<organism evidence="1 2">
    <name type="scientific">Dothistroma septosporum (strain NZE10 / CBS 128990)</name>
    <name type="common">Red band needle blight fungus</name>
    <name type="synonym">Mycosphaerella pini</name>
    <dbReference type="NCBI Taxonomy" id="675120"/>
    <lineage>
        <taxon>Eukaryota</taxon>
        <taxon>Fungi</taxon>
        <taxon>Dikarya</taxon>
        <taxon>Ascomycota</taxon>
        <taxon>Pezizomycotina</taxon>
        <taxon>Dothideomycetes</taxon>
        <taxon>Dothideomycetidae</taxon>
        <taxon>Mycosphaerellales</taxon>
        <taxon>Mycosphaerellaceae</taxon>
        <taxon>Dothistroma</taxon>
    </lineage>
</organism>
<reference evidence="2" key="1">
    <citation type="journal article" date="2012" name="PLoS Genet.">
        <title>The genomes of the fungal plant pathogens Cladosporium fulvum and Dothistroma septosporum reveal adaptation to different hosts and lifestyles but also signatures of common ancestry.</title>
        <authorList>
            <person name="de Wit P.J.G.M."/>
            <person name="van der Burgt A."/>
            <person name="Oekmen B."/>
            <person name="Stergiopoulos I."/>
            <person name="Abd-Elsalam K.A."/>
            <person name="Aerts A.L."/>
            <person name="Bahkali A.H."/>
            <person name="Beenen H.G."/>
            <person name="Chettri P."/>
            <person name="Cox M.P."/>
            <person name="Datema E."/>
            <person name="de Vries R.P."/>
            <person name="Dhillon B."/>
            <person name="Ganley A.R."/>
            <person name="Griffiths S.A."/>
            <person name="Guo Y."/>
            <person name="Hamelin R.C."/>
            <person name="Henrissat B."/>
            <person name="Kabir M.S."/>
            <person name="Jashni M.K."/>
            <person name="Kema G."/>
            <person name="Klaubauf S."/>
            <person name="Lapidus A."/>
            <person name="Levasseur A."/>
            <person name="Lindquist E."/>
            <person name="Mehrabi R."/>
            <person name="Ohm R.A."/>
            <person name="Owen T.J."/>
            <person name="Salamov A."/>
            <person name="Schwelm A."/>
            <person name="Schijlen E."/>
            <person name="Sun H."/>
            <person name="van den Burg H.A."/>
            <person name="van Ham R.C.H.J."/>
            <person name="Zhang S."/>
            <person name="Goodwin S.B."/>
            <person name="Grigoriev I.V."/>
            <person name="Collemare J."/>
            <person name="Bradshaw R.E."/>
        </authorList>
    </citation>
    <scope>NUCLEOTIDE SEQUENCE [LARGE SCALE GENOMIC DNA]</scope>
    <source>
        <strain evidence="2">NZE10 / CBS 128990</strain>
    </source>
</reference>
<dbReference type="HOGENOM" id="CLU_2722202_0_0_1"/>
<accession>N1Q0C7</accession>
<dbReference type="Proteomes" id="UP000016933">
    <property type="component" value="Unassembled WGS sequence"/>
</dbReference>
<evidence type="ECO:0000313" key="2">
    <source>
        <dbReference type="Proteomes" id="UP000016933"/>
    </source>
</evidence>
<proteinExistence type="predicted"/>
<evidence type="ECO:0000313" key="1">
    <source>
        <dbReference type="EMBL" id="EME48090.1"/>
    </source>
</evidence>